<evidence type="ECO:0000313" key="5">
    <source>
        <dbReference type="EMBL" id="GAA1962518.1"/>
    </source>
</evidence>
<accession>A0ABP5CF74</accession>
<evidence type="ECO:0000256" key="1">
    <source>
        <dbReference type="ARBA" id="ARBA00023015"/>
    </source>
</evidence>
<evidence type="ECO:0000313" key="6">
    <source>
        <dbReference type="Proteomes" id="UP001499854"/>
    </source>
</evidence>
<comment type="caution">
    <text evidence="5">The sequence shown here is derived from an EMBL/GenBank/DDBJ whole genome shotgun (WGS) entry which is preliminary data.</text>
</comment>
<proteinExistence type="predicted"/>
<dbReference type="SMART" id="SM00342">
    <property type="entry name" value="HTH_ARAC"/>
    <property type="match status" value="1"/>
</dbReference>
<keyword evidence="6" id="KW-1185">Reference proteome</keyword>
<gene>
    <name evidence="5" type="ORF">GCM10009838_19300</name>
</gene>
<evidence type="ECO:0000256" key="3">
    <source>
        <dbReference type="ARBA" id="ARBA00023163"/>
    </source>
</evidence>
<feature type="domain" description="HTH araC/xylS-type" evidence="4">
    <location>
        <begin position="176"/>
        <end position="257"/>
    </location>
</feature>
<reference evidence="6" key="1">
    <citation type="journal article" date="2019" name="Int. J. Syst. Evol. Microbiol.">
        <title>The Global Catalogue of Microorganisms (GCM) 10K type strain sequencing project: providing services to taxonomists for standard genome sequencing and annotation.</title>
        <authorList>
            <consortium name="The Broad Institute Genomics Platform"/>
            <consortium name="The Broad Institute Genome Sequencing Center for Infectious Disease"/>
            <person name="Wu L."/>
            <person name="Ma J."/>
        </authorList>
    </citation>
    <scope>NUCLEOTIDE SEQUENCE [LARGE SCALE GENOMIC DNA]</scope>
    <source>
        <strain evidence="6">JCM 16013</strain>
    </source>
</reference>
<dbReference type="PROSITE" id="PS01124">
    <property type="entry name" value="HTH_ARAC_FAMILY_2"/>
    <property type="match status" value="1"/>
</dbReference>
<sequence length="280" mass="30636">MESVRREPDPGLHRLVHSYHGFRMPDGPERSRLEIPSGAVTLLLAFGEPIRIGPVDDDPAVPTLQRTSFLTAGRSTASIGRHRGRIHGLEITLSHTGAHQLFGTPMVHLANGLPTVSEVLGREGDLLVEQVAGLPTWEERFARVEAYLRARAADSPVTPSWQVTRALRLVAAGRPLRDVQRDVGWSARHLRTRFLEQVGMPPKAVARVLRLQTALRARLAGRTWAQAAALARFHDQAHLSHEVRAMTGLTPGRLAELRHGAPPGSALDRLPGRVTSVLLG</sequence>
<dbReference type="RefSeq" id="WP_344656598.1">
    <property type="nucleotide sequence ID" value="NZ_BAAAQM010000008.1"/>
</dbReference>
<protein>
    <recommendedName>
        <fullName evidence="4">HTH araC/xylS-type domain-containing protein</fullName>
    </recommendedName>
</protein>
<keyword evidence="3" id="KW-0804">Transcription</keyword>
<evidence type="ECO:0000259" key="4">
    <source>
        <dbReference type="PROSITE" id="PS01124"/>
    </source>
</evidence>
<dbReference type="PANTHER" id="PTHR46796:SF15">
    <property type="entry name" value="BLL1074 PROTEIN"/>
    <property type="match status" value="1"/>
</dbReference>
<keyword evidence="2" id="KW-0238">DNA-binding</keyword>
<dbReference type="Pfam" id="PF12833">
    <property type="entry name" value="HTH_18"/>
    <property type="match status" value="1"/>
</dbReference>
<evidence type="ECO:0000256" key="2">
    <source>
        <dbReference type="ARBA" id="ARBA00023125"/>
    </source>
</evidence>
<dbReference type="EMBL" id="BAAAQM010000008">
    <property type="protein sequence ID" value="GAA1962518.1"/>
    <property type="molecule type" value="Genomic_DNA"/>
</dbReference>
<organism evidence="5 6">
    <name type="scientific">Catenulispora subtropica</name>
    <dbReference type="NCBI Taxonomy" id="450798"/>
    <lineage>
        <taxon>Bacteria</taxon>
        <taxon>Bacillati</taxon>
        <taxon>Actinomycetota</taxon>
        <taxon>Actinomycetes</taxon>
        <taxon>Catenulisporales</taxon>
        <taxon>Catenulisporaceae</taxon>
        <taxon>Catenulispora</taxon>
    </lineage>
</organism>
<dbReference type="InterPro" id="IPR018060">
    <property type="entry name" value="HTH_AraC"/>
</dbReference>
<dbReference type="InterPro" id="IPR050204">
    <property type="entry name" value="AraC_XylS_family_regulators"/>
</dbReference>
<dbReference type="PANTHER" id="PTHR46796">
    <property type="entry name" value="HTH-TYPE TRANSCRIPTIONAL ACTIVATOR RHAS-RELATED"/>
    <property type="match status" value="1"/>
</dbReference>
<dbReference type="Proteomes" id="UP001499854">
    <property type="component" value="Unassembled WGS sequence"/>
</dbReference>
<keyword evidence="1" id="KW-0805">Transcription regulation</keyword>
<dbReference type="Gene3D" id="1.10.10.60">
    <property type="entry name" value="Homeodomain-like"/>
    <property type="match status" value="1"/>
</dbReference>
<name>A0ABP5CF74_9ACTN</name>